<evidence type="ECO:0000313" key="3">
    <source>
        <dbReference type="EMBL" id="QSZ40618.1"/>
    </source>
</evidence>
<keyword evidence="3" id="KW-0966">Cell projection</keyword>
<feature type="compositionally biased region" description="Basic and acidic residues" evidence="1">
    <location>
        <begin position="572"/>
        <end position="582"/>
    </location>
</feature>
<dbReference type="InterPro" id="IPR021136">
    <property type="entry name" value="Flagellar_hook_control-like_C"/>
</dbReference>
<feature type="region of interest" description="Disordered" evidence="1">
    <location>
        <begin position="544"/>
        <end position="588"/>
    </location>
</feature>
<dbReference type="Pfam" id="PF02120">
    <property type="entry name" value="Flg_hook"/>
    <property type="match status" value="1"/>
</dbReference>
<dbReference type="Gene3D" id="3.30.750.140">
    <property type="match status" value="1"/>
</dbReference>
<evidence type="ECO:0000259" key="2">
    <source>
        <dbReference type="Pfam" id="PF02120"/>
    </source>
</evidence>
<keyword evidence="3" id="KW-0969">Cilium</keyword>
<evidence type="ECO:0000256" key="1">
    <source>
        <dbReference type="SAM" id="MobiDB-lite"/>
    </source>
</evidence>
<feature type="domain" description="Flagellar hook-length control protein-like C-terminal" evidence="2">
    <location>
        <begin position="477"/>
        <end position="553"/>
    </location>
</feature>
<accession>A0A975AY03</accession>
<dbReference type="Proteomes" id="UP000671852">
    <property type="component" value="Chromosome"/>
</dbReference>
<dbReference type="EMBL" id="CP046072">
    <property type="protein sequence ID" value="QSZ40618.1"/>
    <property type="molecule type" value="Genomic_DNA"/>
</dbReference>
<keyword evidence="3" id="KW-0282">Flagellum</keyword>
<organism evidence="3 4">
    <name type="scientific">Sulfurimonas aquatica</name>
    <dbReference type="NCBI Taxonomy" id="2672570"/>
    <lineage>
        <taxon>Bacteria</taxon>
        <taxon>Pseudomonadati</taxon>
        <taxon>Campylobacterota</taxon>
        <taxon>Epsilonproteobacteria</taxon>
        <taxon>Campylobacterales</taxon>
        <taxon>Sulfurimonadaceae</taxon>
        <taxon>Sulfurimonas</taxon>
    </lineage>
</organism>
<protein>
    <submittedName>
        <fullName evidence="3">Flagellar hook-length control protein FliK</fullName>
    </submittedName>
</protein>
<keyword evidence="4" id="KW-1185">Reference proteome</keyword>
<gene>
    <name evidence="3" type="ORF">GJV85_00280</name>
</gene>
<name>A0A975AY03_9BACT</name>
<dbReference type="KEGG" id="saqt:GJV85_00280"/>
<reference evidence="3" key="1">
    <citation type="submission" date="2019-11" db="EMBL/GenBank/DDBJ databases">
        <authorList>
            <person name="Kojima H."/>
        </authorList>
    </citation>
    <scope>NUCLEOTIDE SEQUENCE</scope>
    <source>
        <strain evidence="3">H1576</strain>
    </source>
</reference>
<proteinExistence type="predicted"/>
<feature type="compositionally biased region" description="Low complexity" evidence="1">
    <location>
        <begin position="544"/>
        <end position="571"/>
    </location>
</feature>
<dbReference type="AlphaFoldDB" id="A0A975AY03"/>
<dbReference type="RefSeq" id="WP_207561897.1">
    <property type="nucleotide sequence ID" value="NZ_CP046072.1"/>
</dbReference>
<evidence type="ECO:0000313" key="4">
    <source>
        <dbReference type="Proteomes" id="UP000671852"/>
    </source>
</evidence>
<dbReference type="InterPro" id="IPR038610">
    <property type="entry name" value="FliK-like_C_sf"/>
</dbReference>
<reference evidence="3" key="2">
    <citation type="submission" date="2021-04" db="EMBL/GenBank/DDBJ databases">
        <title>Isolation and characterization of a novel species of the genus Sulfurimonas.</title>
        <authorList>
            <person name="Fukui M."/>
        </authorList>
    </citation>
    <scope>NUCLEOTIDE SEQUENCE</scope>
    <source>
        <strain evidence="3">H1576</strain>
    </source>
</reference>
<sequence>MISLDVKTKPSSPLSLGVPTLDAKENSLSFSELLKGISLKDDDKAIQAGPVFLAFEDAKESTQATQEKPTLGTLLSLLKGDGTIAEEIKSMPQKSIEASKKDTLDIPLKELKILVGDAKEYLKTKILESSDFKKFEAKELPKTLKGLVSLAEKFGLDLSKITLEEIKQTPSKLATESLVLKDTKAPAITLPKSKLDVTKLDIKDEPIVLKKETPLESFLKEKNKAEAPVKQEAKAEAKVQTPTLQEAPVKQEAKAEVKVQTPTLQEAPVKQEAKAEAKVQTPTLQKAPVKQEAKAEVKVQTPTLQEAPVKQETKAEVKVQIPTPKEAPVKQELKEQIKVQTPIQQATKHELHSQVVAPKLTTQEIVTNRQPKVEEKSAKSRADETLKLLLRGEKSSLSINANITADFSVATAKVIAPSATTELSKNLASLLSSDTSNSESSSKVDGLNIPKADSFEVKLQESKQMIKYLSSDVKSAIEDYKSPFTRIKIQLNPQRLGEIDLTVVQRGKNLHVNLSSNNAAINTLALNVNDLRTQLNNSGINNASLNFNNNSQSSESGFSGSQQQSSGQQSQARDEYRSFQKLDEEETSQEILSSLEIVVPRYI</sequence>